<keyword evidence="2" id="KW-1185">Reference proteome</keyword>
<organism evidence="1 2">
    <name type="scientific">Grifola frondosa</name>
    <name type="common">Maitake</name>
    <name type="synonym">Polyporus frondosus</name>
    <dbReference type="NCBI Taxonomy" id="5627"/>
    <lineage>
        <taxon>Eukaryota</taxon>
        <taxon>Fungi</taxon>
        <taxon>Dikarya</taxon>
        <taxon>Basidiomycota</taxon>
        <taxon>Agaricomycotina</taxon>
        <taxon>Agaricomycetes</taxon>
        <taxon>Polyporales</taxon>
        <taxon>Grifolaceae</taxon>
        <taxon>Grifola</taxon>
    </lineage>
</organism>
<dbReference type="EMBL" id="LUGG01000009">
    <property type="protein sequence ID" value="OBZ72209.1"/>
    <property type="molecule type" value="Genomic_DNA"/>
</dbReference>
<protein>
    <submittedName>
        <fullName evidence="1">Uncharacterized protein</fullName>
    </submittedName>
</protein>
<reference evidence="1 2" key="1">
    <citation type="submission" date="2016-03" db="EMBL/GenBank/DDBJ databases">
        <title>Whole genome sequencing of Grifola frondosa 9006-11.</title>
        <authorList>
            <person name="Min B."/>
            <person name="Park H."/>
            <person name="Kim J.-G."/>
            <person name="Cho H."/>
            <person name="Oh Y.-L."/>
            <person name="Kong W.-S."/>
            <person name="Choi I.-G."/>
        </authorList>
    </citation>
    <scope>NUCLEOTIDE SEQUENCE [LARGE SCALE GENOMIC DNA]</scope>
    <source>
        <strain evidence="1 2">9006-11</strain>
    </source>
</reference>
<proteinExistence type="predicted"/>
<gene>
    <name evidence="1" type="ORF">A0H81_07424</name>
</gene>
<name>A0A1C7M785_GRIFR</name>
<evidence type="ECO:0000313" key="1">
    <source>
        <dbReference type="EMBL" id="OBZ72209.1"/>
    </source>
</evidence>
<comment type="caution">
    <text evidence="1">The sequence shown here is derived from an EMBL/GenBank/DDBJ whole genome shotgun (WGS) entry which is preliminary data.</text>
</comment>
<sequence length="62" mass="6864">MSSSLRCICLQGIFCNGIALGQETHRSMHYKDDDESPRDTMPICHMVNPAEALANAQIEGQK</sequence>
<dbReference type="AlphaFoldDB" id="A0A1C7M785"/>
<accession>A0A1C7M785</accession>
<evidence type="ECO:0000313" key="2">
    <source>
        <dbReference type="Proteomes" id="UP000092993"/>
    </source>
</evidence>
<dbReference type="Proteomes" id="UP000092993">
    <property type="component" value="Unassembled WGS sequence"/>
</dbReference>